<dbReference type="Pfam" id="PF01208">
    <property type="entry name" value="URO-D"/>
    <property type="match status" value="1"/>
</dbReference>
<comment type="caution">
    <text evidence="2">The sequence shown here is derived from an EMBL/GenBank/DDBJ whole genome shotgun (WGS) entry which is preliminary data.</text>
</comment>
<dbReference type="PANTHER" id="PTHR47099">
    <property type="entry name" value="METHYLCOBAMIDE:COM METHYLTRANSFERASE MTBA"/>
    <property type="match status" value="1"/>
</dbReference>
<proteinExistence type="predicted"/>
<dbReference type="GO" id="GO:0004853">
    <property type="term" value="F:uroporphyrinogen decarboxylase activity"/>
    <property type="evidence" value="ECO:0007669"/>
    <property type="project" value="InterPro"/>
</dbReference>
<feature type="domain" description="Uroporphyrinogen decarboxylase (URO-D)" evidence="1">
    <location>
        <begin position="123"/>
        <end position="381"/>
    </location>
</feature>
<sequence>MSSRERLLTAMSCGQPDRVPLHFRLFGFVPPEHFRWSDEFEAFQRWACIGVDDILNLGAPSDMHPDVRVRSWREAPTADEPYPLLCKEYDTPAGVLRHVVREAGDSFNCGVAWQADEVHLFDDYNVPRAKEHAVTSPEDLPKLRYLLAEPTAEHLKEFRDRAARVRRFATDNGVLVSGWGSAAVDAVVWLCGVQGSVLAAVDTPGFFEELLEILNAWDKRNCQMLLDEGVDVLVRRGWYEGTHFWSPELVRRFFVPGVSELVAMAHQADAKFAWTMSAGIMPLLETFKKIGLDVLYHVDPVQGGADLSVVKQQLDGHVAVLGGINSAITLGRGSRDEIRQAVFGAVDILAPGGGLILSPVDCLFPDTPWESVETVVQAWREVCACGAG</sequence>
<name>A0A0F9X8H2_9ZZZZ</name>
<evidence type="ECO:0000259" key="1">
    <source>
        <dbReference type="Pfam" id="PF01208"/>
    </source>
</evidence>
<organism evidence="2">
    <name type="scientific">marine sediment metagenome</name>
    <dbReference type="NCBI Taxonomy" id="412755"/>
    <lineage>
        <taxon>unclassified sequences</taxon>
        <taxon>metagenomes</taxon>
        <taxon>ecological metagenomes</taxon>
    </lineage>
</organism>
<dbReference type="Gene3D" id="3.20.20.210">
    <property type="match status" value="1"/>
</dbReference>
<dbReference type="AlphaFoldDB" id="A0A0F9X8H2"/>
<dbReference type="InterPro" id="IPR052024">
    <property type="entry name" value="Methanogen_methyltrans"/>
</dbReference>
<dbReference type="SUPFAM" id="SSF51726">
    <property type="entry name" value="UROD/MetE-like"/>
    <property type="match status" value="1"/>
</dbReference>
<dbReference type="GO" id="GO:0006779">
    <property type="term" value="P:porphyrin-containing compound biosynthetic process"/>
    <property type="evidence" value="ECO:0007669"/>
    <property type="project" value="InterPro"/>
</dbReference>
<evidence type="ECO:0000313" key="2">
    <source>
        <dbReference type="EMBL" id="KKN87903.1"/>
    </source>
</evidence>
<dbReference type="InterPro" id="IPR000257">
    <property type="entry name" value="Uroporphyrinogen_deCOase"/>
</dbReference>
<accession>A0A0F9X8H2</accession>
<reference evidence="2" key="1">
    <citation type="journal article" date="2015" name="Nature">
        <title>Complex archaea that bridge the gap between prokaryotes and eukaryotes.</title>
        <authorList>
            <person name="Spang A."/>
            <person name="Saw J.H."/>
            <person name="Jorgensen S.L."/>
            <person name="Zaremba-Niedzwiedzka K."/>
            <person name="Martijn J."/>
            <person name="Lind A.E."/>
            <person name="van Eijk R."/>
            <person name="Schleper C."/>
            <person name="Guy L."/>
            <person name="Ettema T.J."/>
        </authorList>
    </citation>
    <scope>NUCLEOTIDE SEQUENCE</scope>
</reference>
<dbReference type="EMBL" id="LAZR01000133">
    <property type="protein sequence ID" value="KKN87903.1"/>
    <property type="molecule type" value="Genomic_DNA"/>
</dbReference>
<dbReference type="PANTHER" id="PTHR47099:SF1">
    <property type="entry name" value="METHYLCOBAMIDE:COM METHYLTRANSFERASE MTBA"/>
    <property type="match status" value="1"/>
</dbReference>
<dbReference type="InterPro" id="IPR038071">
    <property type="entry name" value="UROD/MetE-like_sf"/>
</dbReference>
<gene>
    <name evidence="2" type="ORF">LCGC14_0254340</name>
</gene>
<protein>
    <recommendedName>
        <fullName evidence="1">Uroporphyrinogen decarboxylase (URO-D) domain-containing protein</fullName>
    </recommendedName>
</protein>